<keyword evidence="3" id="KW-0238">DNA-binding</keyword>
<organism evidence="6 7">
    <name type="scientific">Roseateles agri</name>
    <dbReference type="NCBI Taxonomy" id="3098619"/>
    <lineage>
        <taxon>Bacteria</taxon>
        <taxon>Pseudomonadati</taxon>
        <taxon>Pseudomonadota</taxon>
        <taxon>Betaproteobacteria</taxon>
        <taxon>Burkholderiales</taxon>
        <taxon>Sphaerotilaceae</taxon>
        <taxon>Roseateles</taxon>
    </lineage>
</organism>
<evidence type="ECO:0000313" key="6">
    <source>
        <dbReference type="EMBL" id="MDY0747176.1"/>
    </source>
</evidence>
<dbReference type="PANTHER" id="PTHR30537:SF79">
    <property type="entry name" value="TRANSCRIPTIONAL REGULATOR-RELATED"/>
    <property type="match status" value="1"/>
</dbReference>
<dbReference type="SUPFAM" id="SSF53850">
    <property type="entry name" value="Periplasmic binding protein-like II"/>
    <property type="match status" value="1"/>
</dbReference>
<dbReference type="Gene3D" id="3.40.190.10">
    <property type="entry name" value="Periplasmic binding protein-like II"/>
    <property type="match status" value="2"/>
</dbReference>
<reference evidence="6 7" key="1">
    <citation type="submission" date="2023-11" db="EMBL/GenBank/DDBJ databases">
        <title>Paucibacter sp. nov., isolated from fresh soil in Korea.</title>
        <authorList>
            <person name="Le N.T.T."/>
        </authorList>
    </citation>
    <scope>NUCLEOTIDE SEQUENCE [LARGE SCALE GENOMIC DNA]</scope>
    <source>
        <strain evidence="6 7">R3-3</strain>
    </source>
</reference>
<gene>
    <name evidence="6" type="ORF">SNE35_21900</name>
</gene>
<dbReference type="Proteomes" id="UP001285263">
    <property type="component" value="Unassembled WGS sequence"/>
</dbReference>
<dbReference type="InterPro" id="IPR036390">
    <property type="entry name" value="WH_DNA-bd_sf"/>
</dbReference>
<feature type="domain" description="HTH lysR-type" evidence="5">
    <location>
        <begin position="11"/>
        <end position="69"/>
    </location>
</feature>
<evidence type="ECO:0000256" key="3">
    <source>
        <dbReference type="ARBA" id="ARBA00023125"/>
    </source>
</evidence>
<dbReference type="RefSeq" id="WP_320425136.1">
    <property type="nucleotide sequence ID" value="NZ_JAXCLA010000007.1"/>
</dbReference>
<evidence type="ECO:0000256" key="1">
    <source>
        <dbReference type="ARBA" id="ARBA00009437"/>
    </source>
</evidence>
<keyword evidence="4" id="KW-0804">Transcription</keyword>
<dbReference type="InterPro" id="IPR058163">
    <property type="entry name" value="LysR-type_TF_proteobact-type"/>
</dbReference>
<dbReference type="PANTHER" id="PTHR30537">
    <property type="entry name" value="HTH-TYPE TRANSCRIPTIONAL REGULATOR"/>
    <property type="match status" value="1"/>
</dbReference>
<accession>A0ABU5DLI9</accession>
<evidence type="ECO:0000259" key="5">
    <source>
        <dbReference type="PROSITE" id="PS50931"/>
    </source>
</evidence>
<keyword evidence="2" id="KW-0805">Transcription regulation</keyword>
<comment type="caution">
    <text evidence="6">The sequence shown here is derived from an EMBL/GenBank/DDBJ whole genome shotgun (WGS) entry which is preliminary data.</text>
</comment>
<dbReference type="SUPFAM" id="SSF46785">
    <property type="entry name" value="Winged helix' DNA-binding domain"/>
    <property type="match status" value="1"/>
</dbReference>
<keyword evidence="7" id="KW-1185">Reference proteome</keyword>
<evidence type="ECO:0000256" key="2">
    <source>
        <dbReference type="ARBA" id="ARBA00023015"/>
    </source>
</evidence>
<dbReference type="Gene3D" id="1.10.10.10">
    <property type="entry name" value="Winged helix-like DNA-binding domain superfamily/Winged helix DNA-binding domain"/>
    <property type="match status" value="1"/>
</dbReference>
<dbReference type="InterPro" id="IPR005119">
    <property type="entry name" value="LysR_subst-bd"/>
</dbReference>
<dbReference type="EMBL" id="JAXCLA010000007">
    <property type="protein sequence ID" value="MDY0747176.1"/>
    <property type="molecule type" value="Genomic_DNA"/>
</dbReference>
<dbReference type="InterPro" id="IPR000847">
    <property type="entry name" value="LysR_HTH_N"/>
</dbReference>
<protein>
    <submittedName>
        <fullName evidence="6">LysR substrate-binding domain-containing protein</fullName>
    </submittedName>
</protein>
<comment type="similarity">
    <text evidence="1">Belongs to the LysR transcriptional regulatory family.</text>
</comment>
<dbReference type="Pfam" id="PF03466">
    <property type="entry name" value="LysR_substrate"/>
    <property type="match status" value="1"/>
</dbReference>
<evidence type="ECO:0000313" key="7">
    <source>
        <dbReference type="Proteomes" id="UP001285263"/>
    </source>
</evidence>
<name>A0ABU5DLI9_9BURK</name>
<dbReference type="PROSITE" id="PS50931">
    <property type="entry name" value="HTH_LYSR"/>
    <property type="match status" value="1"/>
</dbReference>
<evidence type="ECO:0000256" key="4">
    <source>
        <dbReference type="ARBA" id="ARBA00023163"/>
    </source>
</evidence>
<dbReference type="PRINTS" id="PR00039">
    <property type="entry name" value="HTHLYSR"/>
</dbReference>
<dbReference type="Pfam" id="PF00126">
    <property type="entry name" value="HTH_1"/>
    <property type="match status" value="1"/>
</dbReference>
<sequence>MNSAHHLLRLPSIDGLLAFEAVARLGQLERAAEELHVSASAVSKRISALEELLGTPLIVRAPARPLALTVAGKEYLAQVRQALALLSAMPLHQRRNQARQRLRITTPPTFARQILVPALPAFNALHPELELELVLSVPFLDEGAPSADVEIRNGAEQGPGEGQVLMIDTVTPMAAPALIERLPPLNSPAALLQHAPLLRTPLEPWLAWLQAAGLADATEPDEGNRYVDLGLVLEAAVCGQGVALARPSLAAPYLRSGALRRLFPLAVRAAVQYTLVRHGDSAAAAQFASWLSGHCRTLQDEESSGAA</sequence>
<dbReference type="InterPro" id="IPR036388">
    <property type="entry name" value="WH-like_DNA-bd_sf"/>
</dbReference>
<proteinExistence type="inferred from homology"/>